<dbReference type="InterPro" id="IPR019734">
    <property type="entry name" value="TPR_rpt"/>
</dbReference>
<dbReference type="KEGG" id="rue:DT065_09740"/>
<dbReference type="SUPFAM" id="SSF48452">
    <property type="entry name" value="TPR-like"/>
    <property type="match status" value="2"/>
</dbReference>
<keyword evidence="1" id="KW-0677">Repeat</keyword>
<evidence type="ECO:0000256" key="3">
    <source>
        <dbReference type="PROSITE-ProRule" id="PRU00339"/>
    </source>
</evidence>
<dbReference type="EMBL" id="CP031092">
    <property type="protein sequence ID" value="AXF56270.1"/>
    <property type="molecule type" value="Genomic_DNA"/>
</dbReference>
<reference evidence="4 5" key="1">
    <citation type="journal article" date="2018" name="J. Microbiol.">
        <title>Salicibibacter kimchii gen. nov., sp. nov., a moderately halophilic and alkalitolerant bacterium in the family Bacillaceae, isolated from kimchi.</title>
        <authorList>
            <person name="Jang J.Y."/>
            <person name="Oh Y.J."/>
            <person name="Lim S.K."/>
            <person name="Park H.K."/>
            <person name="Lee C."/>
            <person name="Kim J.Y."/>
            <person name="Lee M.A."/>
            <person name="Choi H.J."/>
        </authorList>
    </citation>
    <scope>NUCLEOTIDE SEQUENCE [LARGE SCALE GENOMIC DNA]</scope>
    <source>
        <strain evidence="4 5">NKC1-1</strain>
    </source>
</reference>
<evidence type="ECO:0000256" key="2">
    <source>
        <dbReference type="ARBA" id="ARBA00022803"/>
    </source>
</evidence>
<keyword evidence="5" id="KW-1185">Reference proteome</keyword>
<dbReference type="AlphaFoldDB" id="A0A345BZ89"/>
<dbReference type="Proteomes" id="UP000252100">
    <property type="component" value="Chromosome"/>
</dbReference>
<dbReference type="SMART" id="SM00028">
    <property type="entry name" value="TPR"/>
    <property type="match status" value="3"/>
</dbReference>
<accession>A0A345BZ89</accession>
<dbReference type="Gene3D" id="1.25.40.10">
    <property type="entry name" value="Tetratricopeptide repeat domain"/>
    <property type="match status" value="3"/>
</dbReference>
<sequence length="374" mass="43868">MHHKLCYNNDDQSMWKACERMGQLIPFLQNPEYFFDRGITFYKNKDWNRSIRYLKRAIELRPLEGVFHCQLAAVLSDMGEHERSNETLLHVLDHIDGNIYDCYYFLANNYAFLGLFDKSKEAALQYLSFSPEGEFADDTEELLELVTLDGDEDFFEDEYKEKLPFPDDFILQYERAGRMINDGNYEKAEHLLEELMMDYPAHYASYNQYARTLHLQGRSDDAMHCLRTLLTEVMYVPALCQLTLLLEDQHKEREAEHWKKKLRQLAPLNKGHMHKLAATLCRLGEYEQALVSFHFLQKNSLPEATGAFPGTFFYRYGVAAFHCGHKGKSKKAWKRARDHGHNKAATLLQTWQTRALKREEVQCEHLHDLSFGLD</sequence>
<feature type="repeat" description="TPR" evidence="3">
    <location>
        <begin position="31"/>
        <end position="64"/>
    </location>
</feature>
<dbReference type="InterPro" id="IPR051012">
    <property type="entry name" value="CellSynth/LPSAsmb/PSIAsmb"/>
</dbReference>
<name>A0A345BZ89_9BACI</name>
<keyword evidence="2 3" id="KW-0802">TPR repeat</keyword>
<evidence type="ECO:0000313" key="4">
    <source>
        <dbReference type="EMBL" id="AXF56270.1"/>
    </source>
</evidence>
<dbReference type="PROSITE" id="PS50005">
    <property type="entry name" value="TPR"/>
    <property type="match status" value="1"/>
</dbReference>
<dbReference type="PANTHER" id="PTHR45586">
    <property type="entry name" value="TPR REPEAT-CONTAINING PROTEIN PA4667"/>
    <property type="match status" value="1"/>
</dbReference>
<evidence type="ECO:0000256" key="1">
    <source>
        <dbReference type="ARBA" id="ARBA00022737"/>
    </source>
</evidence>
<dbReference type="InterPro" id="IPR011990">
    <property type="entry name" value="TPR-like_helical_dom_sf"/>
</dbReference>
<protein>
    <submittedName>
        <fullName evidence="4">Uncharacterized protein</fullName>
    </submittedName>
</protein>
<proteinExistence type="predicted"/>
<evidence type="ECO:0000313" key="5">
    <source>
        <dbReference type="Proteomes" id="UP000252100"/>
    </source>
</evidence>
<organism evidence="4 5">
    <name type="scientific">Salicibibacter kimchii</name>
    <dbReference type="NCBI Taxonomy" id="2099786"/>
    <lineage>
        <taxon>Bacteria</taxon>
        <taxon>Bacillati</taxon>
        <taxon>Bacillota</taxon>
        <taxon>Bacilli</taxon>
        <taxon>Bacillales</taxon>
        <taxon>Bacillaceae</taxon>
        <taxon>Salicibibacter</taxon>
    </lineage>
</organism>
<dbReference type="PANTHER" id="PTHR45586:SF1">
    <property type="entry name" value="LIPOPOLYSACCHARIDE ASSEMBLY PROTEIN B"/>
    <property type="match status" value="1"/>
</dbReference>
<dbReference type="Pfam" id="PF14559">
    <property type="entry name" value="TPR_19"/>
    <property type="match status" value="1"/>
</dbReference>
<gene>
    <name evidence="4" type="ORF">DT065_09740</name>
</gene>
<dbReference type="Pfam" id="PF13181">
    <property type="entry name" value="TPR_8"/>
    <property type="match status" value="1"/>
</dbReference>